<evidence type="ECO:0000256" key="1">
    <source>
        <dbReference type="SAM" id="MobiDB-lite"/>
    </source>
</evidence>
<protein>
    <recommendedName>
        <fullName evidence="4">Endonuclease-reverse transcriptase</fullName>
    </recommendedName>
</protein>
<gene>
    <name evidence="2" type="ORF">EEDITHA_LOCUS17352</name>
</gene>
<keyword evidence="3" id="KW-1185">Reference proteome</keyword>
<feature type="region of interest" description="Disordered" evidence="1">
    <location>
        <begin position="203"/>
        <end position="241"/>
    </location>
</feature>
<evidence type="ECO:0008006" key="4">
    <source>
        <dbReference type="Google" id="ProtNLM"/>
    </source>
</evidence>
<comment type="caution">
    <text evidence="2">The sequence shown here is derived from an EMBL/GenBank/DDBJ whole genome shotgun (WGS) entry which is preliminary data.</text>
</comment>
<sequence>MERIDEKLEPVLEENRILKLRIEKLESKIEYLERNKRSNNIIIYGLKEDEKSTTELLKITRQKFYEELGITIEEFEVNQIHRIGNTRNKEKPRPTLLSFINGWKMGEVLKNKKKSKELYITEDYSKETLEKRRALLPQLKEERNKGNIAYLKYDKLLVKEKIDANDKRKREPSASPYANPHPKKHQMAFSSYNNKINAFDLMRTRPNSLTSHSPGKTQQQLTIGERKHEPKRKQKDVTPTI</sequence>
<proteinExistence type="predicted"/>
<evidence type="ECO:0000313" key="3">
    <source>
        <dbReference type="Proteomes" id="UP001153954"/>
    </source>
</evidence>
<dbReference type="EMBL" id="CAKOGL010000025">
    <property type="protein sequence ID" value="CAH2102768.1"/>
    <property type="molecule type" value="Genomic_DNA"/>
</dbReference>
<evidence type="ECO:0000313" key="2">
    <source>
        <dbReference type="EMBL" id="CAH2102768.1"/>
    </source>
</evidence>
<feature type="region of interest" description="Disordered" evidence="1">
    <location>
        <begin position="163"/>
        <end position="185"/>
    </location>
</feature>
<dbReference type="AlphaFoldDB" id="A0AAU9UXR4"/>
<feature type="compositionally biased region" description="Polar residues" evidence="1">
    <location>
        <begin position="205"/>
        <end position="222"/>
    </location>
</feature>
<dbReference type="Gene3D" id="3.30.70.1820">
    <property type="entry name" value="L1 transposable element, RRM domain"/>
    <property type="match status" value="1"/>
</dbReference>
<name>A0AAU9UXR4_EUPED</name>
<organism evidence="2 3">
    <name type="scientific">Euphydryas editha</name>
    <name type="common">Edith's checkerspot</name>
    <dbReference type="NCBI Taxonomy" id="104508"/>
    <lineage>
        <taxon>Eukaryota</taxon>
        <taxon>Metazoa</taxon>
        <taxon>Ecdysozoa</taxon>
        <taxon>Arthropoda</taxon>
        <taxon>Hexapoda</taxon>
        <taxon>Insecta</taxon>
        <taxon>Pterygota</taxon>
        <taxon>Neoptera</taxon>
        <taxon>Endopterygota</taxon>
        <taxon>Lepidoptera</taxon>
        <taxon>Glossata</taxon>
        <taxon>Ditrysia</taxon>
        <taxon>Papilionoidea</taxon>
        <taxon>Nymphalidae</taxon>
        <taxon>Nymphalinae</taxon>
        <taxon>Euphydryas</taxon>
    </lineage>
</organism>
<feature type="compositionally biased region" description="Basic and acidic residues" evidence="1">
    <location>
        <begin position="163"/>
        <end position="172"/>
    </location>
</feature>
<reference evidence="2" key="1">
    <citation type="submission" date="2022-03" db="EMBL/GenBank/DDBJ databases">
        <authorList>
            <person name="Tunstrom K."/>
        </authorList>
    </citation>
    <scope>NUCLEOTIDE SEQUENCE</scope>
</reference>
<accession>A0AAU9UXR4</accession>
<dbReference type="Proteomes" id="UP001153954">
    <property type="component" value="Unassembled WGS sequence"/>
</dbReference>